<protein>
    <submittedName>
        <fullName evidence="1">Uncharacterized protein</fullName>
    </submittedName>
</protein>
<reference evidence="1" key="1">
    <citation type="submission" date="2015-06" db="UniProtKB">
        <authorList>
            <consortium name="EnsemblPlants"/>
        </authorList>
    </citation>
    <scope>IDENTIFICATION</scope>
</reference>
<dbReference type="EnsemblPlants" id="EMT18365">
    <property type="protein sequence ID" value="EMT18365"/>
    <property type="gene ID" value="F775_43554"/>
</dbReference>
<dbReference type="AlphaFoldDB" id="R7WE04"/>
<organism evidence="1">
    <name type="scientific">Aegilops tauschii</name>
    <name type="common">Tausch's goatgrass</name>
    <name type="synonym">Aegilops squarrosa</name>
    <dbReference type="NCBI Taxonomy" id="37682"/>
    <lineage>
        <taxon>Eukaryota</taxon>
        <taxon>Viridiplantae</taxon>
        <taxon>Streptophyta</taxon>
        <taxon>Embryophyta</taxon>
        <taxon>Tracheophyta</taxon>
        <taxon>Spermatophyta</taxon>
        <taxon>Magnoliopsida</taxon>
        <taxon>Liliopsida</taxon>
        <taxon>Poales</taxon>
        <taxon>Poaceae</taxon>
        <taxon>BOP clade</taxon>
        <taxon>Pooideae</taxon>
        <taxon>Triticodae</taxon>
        <taxon>Triticeae</taxon>
        <taxon>Triticinae</taxon>
        <taxon>Aegilops</taxon>
    </lineage>
</organism>
<evidence type="ECO:0000313" key="1">
    <source>
        <dbReference type="EnsemblPlants" id="EMT18365"/>
    </source>
</evidence>
<proteinExistence type="predicted"/>
<sequence length="77" mass="8159">MTPDNVLLPRESIFTPPRSTIFYASPATTVAESAAGSISVHHLLLALLSPAAHFVSSPCDFGSSEATNHDAFFLLTN</sequence>
<accession>R7WE04</accession>
<name>R7WE04_AEGTA</name>